<dbReference type="Gene3D" id="2.60.120.10">
    <property type="entry name" value="Jelly Rolls"/>
    <property type="match status" value="1"/>
</dbReference>
<evidence type="ECO:0000259" key="4">
    <source>
        <dbReference type="PROSITE" id="PS51063"/>
    </source>
</evidence>
<dbReference type="SMART" id="SM00419">
    <property type="entry name" value="HTH_CRP"/>
    <property type="match status" value="1"/>
</dbReference>
<dbReference type="AlphaFoldDB" id="A0A4Q2U2B0"/>
<name>A0A4Q2U2B0_9HYPH</name>
<dbReference type="Gene3D" id="1.10.10.10">
    <property type="entry name" value="Winged helix-like DNA-binding domain superfamily/Winged helix DNA-binding domain"/>
    <property type="match status" value="1"/>
</dbReference>
<sequence>MENLLIRKLERFAPLSSDDRKLLDEIVIPSRLVPARSDLIREGQTSDNVRLILKGFACRYKLLPTGGRQIVGYLLPGDFCDLHVCILNAMDHSIATLSPCTVVDIPRQRILDLTDRPGIARAFWWVTLVDEGTLREWLLNIGQRHALQRIAHLLCELFTRLQTVGLAEVSGFELPLTQADIGDTAGLSYVHVNRCVQTLRDMGMITIKNRAVVINDLDRLMKYTSFNPNYLHLDGVYRVG</sequence>
<dbReference type="OrthoDB" id="7584044at2"/>
<dbReference type="InterPro" id="IPR000595">
    <property type="entry name" value="cNMP-bd_dom"/>
</dbReference>
<dbReference type="SUPFAM" id="SSF51206">
    <property type="entry name" value="cAMP-binding domain-like"/>
    <property type="match status" value="1"/>
</dbReference>
<gene>
    <name evidence="5" type="ORF">D3273_26455</name>
</gene>
<dbReference type="InterPro" id="IPR014710">
    <property type="entry name" value="RmlC-like_jellyroll"/>
</dbReference>
<dbReference type="GO" id="GO:0006355">
    <property type="term" value="P:regulation of DNA-templated transcription"/>
    <property type="evidence" value="ECO:0007669"/>
    <property type="project" value="InterPro"/>
</dbReference>
<dbReference type="RefSeq" id="WP_129229951.1">
    <property type="nucleotide sequence ID" value="NZ_QYBB01000084.1"/>
</dbReference>
<accession>A0A4Q2U2B0</accession>
<keyword evidence="3" id="KW-0804">Transcription</keyword>
<dbReference type="CDD" id="cd00038">
    <property type="entry name" value="CAP_ED"/>
    <property type="match status" value="1"/>
</dbReference>
<dbReference type="EMBL" id="QYBB01000084">
    <property type="protein sequence ID" value="RYC28967.1"/>
    <property type="molecule type" value="Genomic_DNA"/>
</dbReference>
<dbReference type="Proteomes" id="UP000290759">
    <property type="component" value="Unassembled WGS sequence"/>
</dbReference>
<organism evidence="5 6">
    <name type="scientific">Lichenibacterium minor</name>
    <dbReference type="NCBI Taxonomy" id="2316528"/>
    <lineage>
        <taxon>Bacteria</taxon>
        <taxon>Pseudomonadati</taxon>
        <taxon>Pseudomonadota</taxon>
        <taxon>Alphaproteobacteria</taxon>
        <taxon>Hyphomicrobiales</taxon>
        <taxon>Lichenihabitantaceae</taxon>
        <taxon>Lichenibacterium</taxon>
    </lineage>
</organism>
<evidence type="ECO:0000313" key="5">
    <source>
        <dbReference type="EMBL" id="RYC28967.1"/>
    </source>
</evidence>
<reference evidence="5 6" key="1">
    <citation type="submission" date="2018-12" db="EMBL/GenBank/DDBJ databases">
        <authorList>
            <person name="Grouzdev D.S."/>
            <person name="Krutkina M.S."/>
        </authorList>
    </citation>
    <scope>NUCLEOTIDE SEQUENCE [LARGE SCALE GENOMIC DNA]</scope>
    <source>
        <strain evidence="5 6">RmlP026</strain>
    </source>
</reference>
<keyword evidence="6" id="KW-1185">Reference proteome</keyword>
<evidence type="ECO:0000313" key="6">
    <source>
        <dbReference type="Proteomes" id="UP000290759"/>
    </source>
</evidence>
<dbReference type="GO" id="GO:0003677">
    <property type="term" value="F:DNA binding"/>
    <property type="evidence" value="ECO:0007669"/>
    <property type="project" value="UniProtKB-KW"/>
</dbReference>
<dbReference type="SUPFAM" id="SSF46785">
    <property type="entry name" value="Winged helix' DNA-binding domain"/>
    <property type="match status" value="1"/>
</dbReference>
<comment type="caution">
    <text evidence="5">The sequence shown here is derived from an EMBL/GenBank/DDBJ whole genome shotgun (WGS) entry which is preliminary data.</text>
</comment>
<reference evidence="5 6" key="2">
    <citation type="submission" date="2019-02" db="EMBL/GenBank/DDBJ databases">
        <title>'Lichenibacterium ramalinii' gen. nov. sp. nov., 'Lichenibacterium minor' gen. nov. sp. nov.</title>
        <authorList>
            <person name="Pankratov T."/>
        </authorList>
    </citation>
    <scope>NUCLEOTIDE SEQUENCE [LARGE SCALE GENOMIC DNA]</scope>
    <source>
        <strain evidence="5 6">RmlP026</strain>
    </source>
</reference>
<dbReference type="InterPro" id="IPR012318">
    <property type="entry name" value="HTH_CRP"/>
</dbReference>
<feature type="domain" description="HTH crp-type" evidence="4">
    <location>
        <begin position="144"/>
        <end position="218"/>
    </location>
</feature>
<evidence type="ECO:0000256" key="1">
    <source>
        <dbReference type="ARBA" id="ARBA00023015"/>
    </source>
</evidence>
<dbReference type="Pfam" id="PF13545">
    <property type="entry name" value="HTH_Crp_2"/>
    <property type="match status" value="1"/>
</dbReference>
<dbReference type="InterPro" id="IPR036388">
    <property type="entry name" value="WH-like_DNA-bd_sf"/>
</dbReference>
<protein>
    <submittedName>
        <fullName evidence="5">Crp/Fnr family transcriptional regulator</fullName>
    </submittedName>
</protein>
<proteinExistence type="predicted"/>
<dbReference type="InterPro" id="IPR018490">
    <property type="entry name" value="cNMP-bd_dom_sf"/>
</dbReference>
<keyword evidence="1" id="KW-0805">Transcription regulation</keyword>
<dbReference type="PROSITE" id="PS51063">
    <property type="entry name" value="HTH_CRP_2"/>
    <property type="match status" value="1"/>
</dbReference>
<keyword evidence="2" id="KW-0238">DNA-binding</keyword>
<evidence type="ECO:0000256" key="2">
    <source>
        <dbReference type="ARBA" id="ARBA00023125"/>
    </source>
</evidence>
<evidence type="ECO:0000256" key="3">
    <source>
        <dbReference type="ARBA" id="ARBA00023163"/>
    </source>
</evidence>
<dbReference type="Pfam" id="PF00027">
    <property type="entry name" value="cNMP_binding"/>
    <property type="match status" value="1"/>
</dbReference>
<dbReference type="InterPro" id="IPR036390">
    <property type="entry name" value="WH_DNA-bd_sf"/>
</dbReference>